<comment type="catalytic activity">
    <reaction evidence="10">
        <text>2 H2O2 = O2 + 2 H2O</text>
        <dbReference type="Rhea" id="RHEA:20309"/>
        <dbReference type="ChEBI" id="CHEBI:15377"/>
        <dbReference type="ChEBI" id="CHEBI:15379"/>
        <dbReference type="ChEBI" id="CHEBI:16240"/>
        <dbReference type="EC" id="1.11.1.6"/>
    </reaction>
</comment>
<comment type="function">
    <text evidence="10">Occurs in almost all aerobically respiring organisms and serves to protect cells from the toxic effects of hydrogen peroxide.</text>
</comment>
<dbReference type="InterPro" id="IPR029062">
    <property type="entry name" value="Class_I_gatase-like"/>
</dbReference>
<sequence length="680" mass="76297">MAEFTINPANSQFETTNFGQRVNNSESLKAGLRGPTLMEDFMMREKIMHFDHERIPERVVHARGVGAHGYFESYGDWSNITAAGFLNAPGKKTPTFTRFSTVLGNKGSSDTVRDDRGFATRFYTDEGNFDLVGNVIPPFFIQDAIKFPDLIHAGKMEPDTDTPQAGTAHETAYDFFAEFPETLHTVMWVLSPRGIPRSLRQVEGFGIHTFRLVTADGNSVFCKFHWKPAQGVSNLLWDEAQKIAGKNSDFHRDDLYTAINRGDFPSWELGVQIIPAEDEFKYDFDLLDPTKLVPEDLVPVTKLGRMVLNRNVDNFFSETEQVTMHPGHLVNGIGITDDPLLQGRLFSYLDTQINRMNSANFMQLPINRPLNQVTNNQRDGFMQSNTFKGNVAYYPNALNGNKPELASHADGGYIEYPEEVNGQKQRGRPPSFWDFYSQARLYWNSLTPAEQQQTVDGFRFEVGKSKSVDVRRRFVDRLNQIDNSLARRVAIGVGVPLPEMVVENDGKTDSHLSIQNYPKPDNIRTRRVAILTAPGTNQQEAKSMYDYLTAEGAYPSYIGVHQGDQEGLNIDNTYVLDSSVLYDAIYIPGGAGGIDFLSESTSLFPMDEPKAFVMDAYRHGKPIAASSEGEQFFQAAVEGMTGVNGTDGIILGSENNIQESFKQALITQRFWSRLPIDQNI</sequence>
<dbReference type="InterPro" id="IPR010582">
    <property type="entry name" value="Catalase_immune_responsive"/>
</dbReference>
<dbReference type="SUPFAM" id="SSF56634">
    <property type="entry name" value="Heme-dependent catalase-like"/>
    <property type="match status" value="1"/>
</dbReference>
<evidence type="ECO:0000256" key="11">
    <source>
        <dbReference type="PIRSR" id="PIRSR038927-1"/>
    </source>
</evidence>
<evidence type="ECO:0000256" key="4">
    <source>
        <dbReference type="ARBA" id="ARBA00022559"/>
    </source>
</evidence>
<dbReference type="AlphaFoldDB" id="A0AAD5K9C2"/>
<comment type="caution">
    <text evidence="15">The sequence shown here is derived from an EMBL/GenBank/DDBJ whole genome shotgun (WGS) entry which is preliminary data.</text>
</comment>
<evidence type="ECO:0000259" key="14">
    <source>
        <dbReference type="SMART" id="SM01060"/>
    </source>
</evidence>
<dbReference type="GO" id="GO:0020037">
    <property type="term" value="F:heme binding"/>
    <property type="evidence" value="ECO:0007669"/>
    <property type="project" value="UniProtKB-UniRule"/>
</dbReference>
<dbReference type="InterPro" id="IPR018028">
    <property type="entry name" value="Catalase"/>
</dbReference>
<dbReference type="Proteomes" id="UP001209540">
    <property type="component" value="Unassembled WGS sequence"/>
</dbReference>
<dbReference type="SUPFAM" id="SSF52317">
    <property type="entry name" value="Class I glutamine amidotransferase-like"/>
    <property type="match status" value="1"/>
</dbReference>
<dbReference type="Gene3D" id="3.40.50.880">
    <property type="match status" value="1"/>
</dbReference>
<organism evidence="15 16">
    <name type="scientific">Phascolomyces articulosus</name>
    <dbReference type="NCBI Taxonomy" id="60185"/>
    <lineage>
        <taxon>Eukaryota</taxon>
        <taxon>Fungi</taxon>
        <taxon>Fungi incertae sedis</taxon>
        <taxon>Mucoromycota</taxon>
        <taxon>Mucoromycotina</taxon>
        <taxon>Mucoromycetes</taxon>
        <taxon>Mucorales</taxon>
        <taxon>Lichtheimiaceae</taxon>
        <taxon>Phascolomyces</taxon>
    </lineage>
</organism>
<evidence type="ECO:0000256" key="9">
    <source>
        <dbReference type="ARBA" id="ARBA00023324"/>
    </source>
</evidence>
<dbReference type="InterPro" id="IPR043156">
    <property type="entry name" value="Catalase_clade2_helical"/>
</dbReference>
<dbReference type="PROSITE" id="PS00437">
    <property type="entry name" value="CATALASE_1"/>
    <property type="match status" value="1"/>
</dbReference>
<keyword evidence="9 10" id="KW-0376">Hydrogen peroxide</keyword>
<dbReference type="GO" id="GO:0046872">
    <property type="term" value="F:metal ion binding"/>
    <property type="evidence" value="ECO:0007669"/>
    <property type="project" value="UniProtKB-KW"/>
</dbReference>
<evidence type="ECO:0000256" key="6">
    <source>
        <dbReference type="ARBA" id="ARBA00022723"/>
    </source>
</evidence>
<dbReference type="PIRSF" id="PIRSF038927">
    <property type="entry name" value="Catalase_clade2"/>
    <property type="match status" value="1"/>
</dbReference>
<comment type="cofactor">
    <cofactor evidence="1 10 12">
        <name>heme</name>
        <dbReference type="ChEBI" id="CHEBI:30413"/>
    </cofactor>
</comment>
<keyword evidence="5 10" id="KW-0349">Heme</keyword>
<dbReference type="PROSITE" id="PS51402">
    <property type="entry name" value="CATALASE_3"/>
    <property type="match status" value="1"/>
</dbReference>
<dbReference type="SMART" id="SM01060">
    <property type="entry name" value="Catalase"/>
    <property type="match status" value="1"/>
</dbReference>
<dbReference type="GO" id="GO:0004096">
    <property type="term" value="F:catalase activity"/>
    <property type="evidence" value="ECO:0007669"/>
    <property type="project" value="UniProtKB-UniRule"/>
</dbReference>
<dbReference type="Gene3D" id="1.20.1370.20">
    <property type="match status" value="1"/>
</dbReference>
<evidence type="ECO:0000256" key="3">
    <source>
        <dbReference type="ARBA" id="ARBA00012314"/>
    </source>
</evidence>
<evidence type="ECO:0000313" key="16">
    <source>
        <dbReference type="Proteomes" id="UP001209540"/>
    </source>
</evidence>
<dbReference type="EMBL" id="JAIXMP010000015">
    <property type="protein sequence ID" value="KAI9261636.1"/>
    <property type="molecule type" value="Genomic_DNA"/>
</dbReference>
<dbReference type="InterPro" id="IPR024712">
    <property type="entry name" value="Catalase_clade2"/>
</dbReference>
<protein>
    <recommendedName>
        <fullName evidence="3 10">Catalase</fullName>
        <ecNumber evidence="3 10">1.11.1.6</ecNumber>
    </recommendedName>
</protein>
<dbReference type="GO" id="GO:0042744">
    <property type="term" value="P:hydrogen peroxide catabolic process"/>
    <property type="evidence" value="ECO:0007669"/>
    <property type="project" value="UniProtKB-UniRule"/>
</dbReference>
<evidence type="ECO:0000256" key="2">
    <source>
        <dbReference type="ARBA" id="ARBA00005329"/>
    </source>
</evidence>
<keyword evidence="8 10" id="KW-0408">Iron</keyword>
<comment type="similarity">
    <text evidence="2 10">Belongs to the catalase family.</text>
</comment>
<evidence type="ECO:0000256" key="13">
    <source>
        <dbReference type="PIRSR" id="PIRSR038927-4"/>
    </source>
</evidence>
<feature type="active site" evidence="11">
    <location>
        <position position="61"/>
    </location>
</feature>
<feature type="domain" description="Catalase core" evidence="14">
    <location>
        <begin position="15"/>
        <end position="402"/>
    </location>
</feature>
<evidence type="ECO:0000256" key="5">
    <source>
        <dbReference type="ARBA" id="ARBA00022617"/>
    </source>
</evidence>
<evidence type="ECO:0000256" key="7">
    <source>
        <dbReference type="ARBA" id="ARBA00023002"/>
    </source>
</evidence>
<dbReference type="EC" id="1.11.1.6" evidence="3 10"/>
<evidence type="ECO:0000256" key="8">
    <source>
        <dbReference type="ARBA" id="ARBA00023004"/>
    </source>
</evidence>
<feature type="active site" evidence="11">
    <location>
        <position position="134"/>
    </location>
</feature>
<dbReference type="PRINTS" id="PR00067">
    <property type="entry name" value="CATALASE"/>
</dbReference>
<dbReference type="GO" id="GO:0006979">
    <property type="term" value="P:response to oxidative stress"/>
    <property type="evidence" value="ECO:0007669"/>
    <property type="project" value="InterPro"/>
</dbReference>
<gene>
    <name evidence="15" type="ORF">BDA99DRAFT_439373</name>
</gene>
<evidence type="ECO:0000256" key="1">
    <source>
        <dbReference type="ARBA" id="ARBA00001971"/>
    </source>
</evidence>
<reference evidence="15" key="1">
    <citation type="journal article" date="2022" name="IScience">
        <title>Evolution of zygomycete secretomes and the origins of terrestrial fungal ecologies.</title>
        <authorList>
            <person name="Chang Y."/>
            <person name="Wang Y."/>
            <person name="Mondo S."/>
            <person name="Ahrendt S."/>
            <person name="Andreopoulos W."/>
            <person name="Barry K."/>
            <person name="Beard J."/>
            <person name="Benny G.L."/>
            <person name="Blankenship S."/>
            <person name="Bonito G."/>
            <person name="Cuomo C."/>
            <person name="Desiro A."/>
            <person name="Gervers K.A."/>
            <person name="Hundley H."/>
            <person name="Kuo A."/>
            <person name="LaButti K."/>
            <person name="Lang B.F."/>
            <person name="Lipzen A."/>
            <person name="O'Donnell K."/>
            <person name="Pangilinan J."/>
            <person name="Reynolds N."/>
            <person name="Sandor L."/>
            <person name="Smith M.E."/>
            <person name="Tsang A."/>
            <person name="Grigoriev I.V."/>
            <person name="Stajich J.E."/>
            <person name="Spatafora J.W."/>
        </authorList>
    </citation>
    <scope>NUCLEOTIDE SEQUENCE</scope>
    <source>
        <strain evidence="15">RSA 2281</strain>
    </source>
</reference>
<evidence type="ECO:0000256" key="12">
    <source>
        <dbReference type="PIRSR" id="PIRSR038927-2"/>
    </source>
</evidence>
<dbReference type="GO" id="GO:0005829">
    <property type="term" value="C:cytosol"/>
    <property type="evidence" value="ECO:0007669"/>
    <property type="project" value="TreeGrafter"/>
</dbReference>
<proteinExistence type="inferred from homology"/>
<accession>A0AAD5K9C2</accession>
<keyword evidence="4 10" id="KW-0575">Peroxidase</keyword>
<reference evidence="15" key="2">
    <citation type="submission" date="2023-02" db="EMBL/GenBank/DDBJ databases">
        <authorList>
            <consortium name="DOE Joint Genome Institute"/>
            <person name="Mondo S.J."/>
            <person name="Chang Y."/>
            <person name="Wang Y."/>
            <person name="Ahrendt S."/>
            <person name="Andreopoulos W."/>
            <person name="Barry K."/>
            <person name="Beard J."/>
            <person name="Benny G.L."/>
            <person name="Blankenship S."/>
            <person name="Bonito G."/>
            <person name="Cuomo C."/>
            <person name="Desiro A."/>
            <person name="Gervers K.A."/>
            <person name="Hundley H."/>
            <person name="Kuo A."/>
            <person name="LaButti K."/>
            <person name="Lang B.F."/>
            <person name="Lipzen A."/>
            <person name="O'Donnell K."/>
            <person name="Pangilinan J."/>
            <person name="Reynolds N."/>
            <person name="Sandor L."/>
            <person name="Smith M.W."/>
            <person name="Tsang A."/>
            <person name="Grigoriev I.V."/>
            <person name="Stajich J.E."/>
            <person name="Spatafora J.W."/>
        </authorList>
    </citation>
    <scope>NUCLEOTIDE SEQUENCE</scope>
    <source>
        <strain evidence="15">RSA 2281</strain>
    </source>
</reference>
<keyword evidence="16" id="KW-1185">Reference proteome</keyword>
<name>A0AAD5K9C2_9FUNG</name>
<keyword evidence="6 10" id="KW-0479">Metal-binding</keyword>
<dbReference type="Pfam" id="PF00199">
    <property type="entry name" value="Catalase"/>
    <property type="match status" value="1"/>
</dbReference>
<dbReference type="InterPro" id="IPR041399">
    <property type="entry name" value="Catalase_large_C"/>
</dbReference>
<dbReference type="CDD" id="cd03132">
    <property type="entry name" value="GATase1_catalase"/>
    <property type="match status" value="1"/>
</dbReference>
<dbReference type="Pfam" id="PF18011">
    <property type="entry name" value="Catalase_C"/>
    <property type="match status" value="1"/>
</dbReference>
<evidence type="ECO:0000256" key="10">
    <source>
        <dbReference type="PIRNR" id="PIRNR038927"/>
    </source>
</evidence>
<dbReference type="PANTHER" id="PTHR42821">
    <property type="entry name" value="CATALASE"/>
    <property type="match status" value="1"/>
</dbReference>
<feature type="binding site" description="axial binding residue" evidence="12">
    <location>
        <position position="348"/>
    </location>
    <ligand>
        <name>heme</name>
        <dbReference type="ChEBI" id="CHEBI:30413"/>
    </ligand>
    <ligandPart>
        <name>Fe</name>
        <dbReference type="ChEBI" id="CHEBI:18248"/>
    </ligandPart>
</feature>
<dbReference type="InterPro" id="IPR011614">
    <property type="entry name" value="Catalase_core"/>
</dbReference>
<evidence type="ECO:0000313" key="15">
    <source>
        <dbReference type="EMBL" id="KAI9261636.1"/>
    </source>
</evidence>
<dbReference type="Pfam" id="PF06628">
    <property type="entry name" value="Catalase-rel"/>
    <property type="match status" value="1"/>
</dbReference>
<dbReference type="InterPro" id="IPR020835">
    <property type="entry name" value="Catalase_sf"/>
</dbReference>
<keyword evidence="7 10" id="KW-0560">Oxidoreductase</keyword>
<dbReference type="FunFam" id="2.40.180.10:FF:000003">
    <property type="entry name" value="Catalase"/>
    <property type="match status" value="1"/>
</dbReference>
<dbReference type="PANTHER" id="PTHR42821:SF1">
    <property type="entry name" value="CATALASE-B"/>
    <property type="match status" value="1"/>
</dbReference>
<dbReference type="InterPro" id="IPR002226">
    <property type="entry name" value="Catalase_haem_BS"/>
</dbReference>
<dbReference type="Gene3D" id="2.40.180.10">
    <property type="entry name" value="Catalase core domain"/>
    <property type="match status" value="1"/>
</dbReference>
<feature type="cross-link" description="3'-histidyl-3-tyrosine (His-Tyr)" evidence="13">
    <location>
        <begin position="325"/>
        <end position="348"/>
    </location>
</feature>